<evidence type="ECO:0000259" key="12">
    <source>
        <dbReference type="Pfam" id="PF00483"/>
    </source>
</evidence>
<dbReference type="PANTHER" id="PTHR43532:SF1">
    <property type="entry name" value="GLUCOSE-1-PHOSPHATE THYMIDYLYLTRANSFERASE 1"/>
    <property type="match status" value="1"/>
</dbReference>
<accession>A0ABV0JKM9</accession>
<dbReference type="Proteomes" id="UP001442494">
    <property type="component" value="Unassembled WGS sequence"/>
</dbReference>
<evidence type="ECO:0000256" key="7">
    <source>
        <dbReference type="ARBA" id="ARBA00022723"/>
    </source>
</evidence>
<keyword evidence="7" id="KW-0479">Metal-binding</keyword>
<evidence type="ECO:0000256" key="1">
    <source>
        <dbReference type="ARBA" id="ARBA00001946"/>
    </source>
</evidence>
<evidence type="ECO:0000256" key="8">
    <source>
        <dbReference type="ARBA" id="ARBA00022842"/>
    </source>
</evidence>
<evidence type="ECO:0000313" key="13">
    <source>
        <dbReference type="EMBL" id="MEP0863993.1"/>
    </source>
</evidence>
<keyword evidence="8" id="KW-0460">Magnesium</keyword>
<gene>
    <name evidence="13" type="ORF">NDI37_05895</name>
</gene>
<dbReference type="RefSeq" id="WP_190417768.1">
    <property type="nucleotide sequence ID" value="NZ_JAMPKK010000008.1"/>
</dbReference>
<comment type="catalytic activity">
    <reaction evidence="11">
        <text>dTTP + alpha-D-glucose 1-phosphate + H(+) = dTDP-alpha-D-glucose + diphosphate</text>
        <dbReference type="Rhea" id="RHEA:15225"/>
        <dbReference type="ChEBI" id="CHEBI:15378"/>
        <dbReference type="ChEBI" id="CHEBI:33019"/>
        <dbReference type="ChEBI" id="CHEBI:37568"/>
        <dbReference type="ChEBI" id="CHEBI:57477"/>
        <dbReference type="ChEBI" id="CHEBI:58601"/>
        <dbReference type="EC" id="2.7.7.24"/>
    </reaction>
</comment>
<reference evidence="13 14" key="1">
    <citation type="submission" date="2022-04" db="EMBL/GenBank/DDBJ databases">
        <title>Positive selection, recombination, and allopatry shape intraspecific diversity of widespread and dominant cyanobacteria.</title>
        <authorList>
            <person name="Wei J."/>
            <person name="Shu W."/>
            <person name="Hu C."/>
        </authorList>
    </citation>
    <scope>NUCLEOTIDE SEQUENCE [LARGE SCALE GENOMIC DNA]</scope>
    <source>
        <strain evidence="13 14">GB2-A5</strain>
    </source>
</reference>
<comment type="similarity">
    <text evidence="2">Belongs to the glucose-1-phosphate thymidylyltransferase family.</text>
</comment>
<protein>
    <recommendedName>
        <fullName evidence="4">Glucose-1-phosphate thymidylyltransferase</fullName>
        <ecNumber evidence="3">2.7.7.24</ecNumber>
    </recommendedName>
    <alternativeName>
        <fullName evidence="10">dTDP-glucose pyrophosphorylase</fullName>
    </alternativeName>
    <alternativeName>
        <fullName evidence="9">dTDP-glucose synthase</fullName>
    </alternativeName>
</protein>
<evidence type="ECO:0000256" key="3">
    <source>
        <dbReference type="ARBA" id="ARBA00012461"/>
    </source>
</evidence>
<evidence type="ECO:0000256" key="9">
    <source>
        <dbReference type="ARBA" id="ARBA00032492"/>
    </source>
</evidence>
<keyword evidence="5" id="KW-0808">Transferase</keyword>
<evidence type="ECO:0000256" key="11">
    <source>
        <dbReference type="ARBA" id="ARBA00049336"/>
    </source>
</evidence>
<evidence type="ECO:0000313" key="14">
    <source>
        <dbReference type="Proteomes" id="UP001442494"/>
    </source>
</evidence>
<comment type="cofactor">
    <cofactor evidence="1">
        <name>Mg(2+)</name>
        <dbReference type="ChEBI" id="CHEBI:18420"/>
    </cofactor>
</comment>
<dbReference type="InterPro" id="IPR005835">
    <property type="entry name" value="NTP_transferase_dom"/>
</dbReference>
<name>A0ABV0JKM9_9CYAN</name>
<feature type="domain" description="Nucleotidyl transferase" evidence="12">
    <location>
        <begin position="10"/>
        <end position="255"/>
    </location>
</feature>
<evidence type="ECO:0000256" key="10">
    <source>
        <dbReference type="ARBA" id="ARBA00032598"/>
    </source>
</evidence>
<dbReference type="EC" id="2.7.7.24" evidence="3"/>
<dbReference type="InterPro" id="IPR029044">
    <property type="entry name" value="Nucleotide-diphossugar_trans"/>
</dbReference>
<comment type="caution">
    <text evidence="13">The sequence shown here is derived from an EMBL/GenBank/DDBJ whole genome shotgun (WGS) entry which is preliminary data.</text>
</comment>
<evidence type="ECO:0000256" key="6">
    <source>
        <dbReference type="ARBA" id="ARBA00022695"/>
    </source>
</evidence>
<dbReference type="EMBL" id="JAMPKK010000008">
    <property type="protein sequence ID" value="MEP0863993.1"/>
    <property type="molecule type" value="Genomic_DNA"/>
</dbReference>
<dbReference type="InterPro" id="IPR005907">
    <property type="entry name" value="G1P_thy_trans_s"/>
</dbReference>
<dbReference type="PANTHER" id="PTHR43532">
    <property type="entry name" value="GLUCOSE-1-PHOSPHATE THYMIDYLYLTRANSFERASE"/>
    <property type="match status" value="1"/>
</dbReference>
<proteinExistence type="inferred from homology"/>
<sequence>MKQRQVIGLLPAGGQAARISPLPVSKELYPIGFRRVDDNSLRPKVVCHYLLEKMRLAGITKAYTVLRPGKWDIPAYFGDGSMLNMNMGYLIISLPFGAAYTLDQAYPFVQDAVVAMGFPDILFHPDDAFVRLLARLEASNADVVLGLFPTEEPQKAGMVDFDAAGRVYKVIEKPPQSQLRYMWGIAVWTPVFTQFMHEHLAGILALSSLAPQRELPIGDVIQAGIDNGLRVEAEAFPEGTYLDIGTPPDLVRAVRLFAAEEI</sequence>
<dbReference type="Pfam" id="PF00483">
    <property type="entry name" value="NTP_transferase"/>
    <property type="match status" value="1"/>
</dbReference>
<keyword evidence="14" id="KW-1185">Reference proteome</keyword>
<evidence type="ECO:0000256" key="4">
    <source>
        <dbReference type="ARBA" id="ARBA00017654"/>
    </source>
</evidence>
<dbReference type="SUPFAM" id="SSF53448">
    <property type="entry name" value="Nucleotide-diphospho-sugar transferases"/>
    <property type="match status" value="1"/>
</dbReference>
<dbReference type="Gene3D" id="3.90.550.10">
    <property type="entry name" value="Spore Coat Polysaccharide Biosynthesis Protein SpsA, Chain A"/>
    <property type="match status" value="1"/>
</dbReference>
<organism evidence="13 14">
    <name type="scientific">Funiculus sociatus GB2-A5</name>
    <dbReference type="NCBI Taxonomy" id="2933946"/>
    <lineage>
        <taxon>Bacteria</taxon>
        <taxon>Bacillati</taxon>
        <taxon>Cyanobacteriota</taxon>
        <taxon>Cyanophyceae</taxon>
        <taxon>Coleofasciculales</taxon>
        <taxon>Coleofasciculaceae</taxon>
        <taxon>Funiculus</taxon>
    </lineage>
</organism>
<evidence type="ECO:0000256" key="5">
    <source>
        <dbReference type="ARBA" id="ARBA00022679"/>
    </source>
</evidence>
<evidence type="ECO:0000256" key="2">
    <source>
        <dbReference type="ARBA" id="ARBA00010480"/>
    </source>
</evidence>
<keyword evidence="6" id="KW-0548">Nucleotidyltransferase</keyword>